<dbReference type="AlphaFoldDB" id="A0A819TJ74"/>
<dbReference type="Proteomes" id="UP000663836">
    <property type="component" value="Unassembled WGS sequence"/>
</dbReference>
<gene>
    <name evidence="2" type="ORF">JBS370_LOCUS30693</name>
</gene>
<feature type="compositionally biased region" description="Polar residues" evidence="1">
    <location>
        <begin position="11"/>
        <end position="30"/>
    </location>
</feature>
<evidence type="ECO:0000313" key="3">
    <source>
        <dbReference type="Proteomes" id="UP000663836"/>
    </source>
</evidence>
<name>A0A819TJ74_9BILA</name>
<reference evidence="2" key="1">
    <citation type="submission" date="2021-02" db="EMBL/GenBank/DDBJ databases">
        <authorList>
            <person name="Nowell W R."/>
        </authorList>
    </citation>
    <scope>NUCLEOTIDE SEQUENCE</scope>
</reference>
<evidence type="ECO:0000313" key="2">
    <source>
        <dbReference type="EMBL" id="CAF4080782.1"/>
    </source>
</evidence>
<accession>A0A819TJ74</accession>
<organism evidence="2 3">
    <name type="scientific">Rotaria sordida</name>
    <dbReference type="NCBI Taxonomy" id="392033"/>
    <lineage>
        <taxon>Eukaryota</taxon>
        <taxon>Metazoa</taxon>
        <taxon>Spiralia</taxon>
        <taxon>Gnathifera</taxon>
        <taxon>Rotifera</taxon>
        <taxon>Eurotatoria</taxon>
        <taxon>Bdelloidea</taxon>
        <taxon>Philodinida</taxon>
        <taxon>Philodinidae</taxon>
        <taxon>Rotaria</taxon>
    </lineage>
</organism>
<feature type="compositionally biased region" description="Basic and acidic residues" evidence="1">
    <location>
        <begin position="507"/>
        <end position="518"/>
    </location>
</feature>
<protein>
    <submittedName>
        <fullName evidence="2">Uncharacterized protein</fullName>
    </submittedName>
</protein>
<dbReference type="EMBL" id="CAJOBD010007198">
    <property type="protein sequence ID" value="CAF4080782.1"/>
    <property type="molecule type" value="Genomic_DNA"/>
</dbReference>
<feature type="region of interest" description="Disordered" evidence="1">
    <location>
        <begin position="1"/>
        <end position="30"/>
    </location>
</feature>
<feature type="region of interest" description="Disordered" evidence="1">
    <location>
        <begin position="483"/>
        <end position="529"/>
    </location>
</feature>
<proteinExistence type="predicted"/>
<comment type="caution">
    <text evidence="2">The sequence shown here is derived from an EMBL/GenBank/DDBJ whole genome shotgun (WGS) entry which is preliminary data.</text>
</comment>
<evidence type="ECO:0000256" key="1">
    <source>
        <dbReference type="SAM" id="MobiDB-lite"/>
    </source>
</evidence>
<sequence>MSEVERMKFSGVTSDQLPPSQNNEDQTQPPSSAMFTLWNLIADLVDTQNLKEDQQQQIMDFYAKARTTVPRLVCLVQLFLNCMQILEQVKDFVVFSEGDDSNSFINENFIRNVEAIIKKDYYKYDKTYLTSMESDKEVTDPMIIVNKDAVLIGWQFGIIKNRPALGERAINELMQDNLLKYNYFLTNARGYNVKAYMKIPPPSVNDPTREEFVAKMLKHDINIDEYCAIYEKCSIPLNHNLSTLALRIFASSSCLVNQYVKYRGVLNNTIQQHVANSVIHETDTGCFIIQNQDAFTVQFHDIENWVVGTCVERTNNPGQPTTTIFHAPPFKGPSQTTTPAEVNIFPDIVEESSMTQHQYCIEVLSNQQNINITQISPPEHNNSFESIHNLSAMSCEQIDNVEHNSSHILVQPTVRETTNICEDRHELAVKKEHVRWNEKQFRPFVMTVDEINVESEASTSIPQSSHLKNYEKKTTNNNTQNIEKQMPHDEEEVVHTQSQPVGRKRKAETDENYGEHQQTRTQTRKLRRK</sequence>